<keyword evidence="3" id="KW-1185">Reference proteome</keyword>
<evidence type="ECO:0000313" key="2">
    <source>
        <dbReference type="EMBL" id="GJC89275.1"/>
    </source>
</evidence>
<feature type="region of interest" description="Disordered" evidence="1">
    <location>
        <begin position="1"/>
        <end position="27"/>
    </location>
</feature>
<dbReference type="AlphaFoldDB" id="A0AA37LXM3"/>
<accession>A0AA37LXM3</accession>
<dbReference type="InterPro" id="IPR051693">
    <property type="entry name" value="UPF0046_metallophosphoest"/>
</dbReference>
<proteinExistence type="predicted"/>
<comment type="caution">
    <text evidence="2">The sequence shown here is derived from an EMBL/GenBank/DDBJ whole genome shotgun (WGS) entry which is preliminary data.</text>
</comment>
<evidence type="ECO:0000313" key="3">
    <source>
        <dbReference type="Proteomes" id="UP001055172"/>
    </source>
</evidence>
<dbReference type="SUPFAM" id="SSF56300">
    <property type="entry name" value="Metallo-dependent phosphatases"/>
    <property type="match status" value="1"/>
</dbReference>
<gene>
    <name evidence="2" type="ORF">ColLi_12113</name>
</gene>
<organism evidence="2 3">
    <name type="scientific">Colletotrichum liriopes</name>
    <dbReference type="NCBI Taxonomy" id="708192"/>
    <lineage>
        <taxon>Eukaryota</taxon>
        <taxon>Fungi</taxon>
        <taxon>Dikarya</taxon>
        <taxon>Ascomycota</taxon>
        <taxon>Pezizomycotina</taxon>
        <taxon>Sordariomycetes</taxon>
        <taxon>Hypocreomycetidae</taxon>
        <taxon>Glomerellales</taxon>
        <taxon>Glomerellaceae</taxon>
        <taxon>Colletotrichum</taxon>
        <taxon>Colletotrichum spaethianum species complex</taxon>
    </lineage>
</organism>
<reference evidence="2 3" key="1">
    <citation type="submission" date="2021-07" db="EMBL/GenBank/DDBJ databases">
        <title>Genome data of Colletotrichum spaethianum.</title>
        <authorList>
            <person name="Utami Y.D."/>
            <person name="Hiruma K."/>
        </authorList>
    </citation>
    <scope>NUCLEOTIDE SEQUENCE [LARGE SCALE GENOMIC DNA]</scope>
    <source>
        <strain evidence="2 3">MAFF 242679</strain>
    </source>
</reference>
<evidence type="ECO:0000256" key="1">
    <source>
        <dbReference type="SAM" id="MobiDB-lite"/>
    </source>
</evidence>
<feature type="compositionally biased region" description="Basic residues" evidence="1">
    <location>
        <begin position="18"/>
        <end position="27"/>
    </location>
</feature>
<name>A0AA37LXM3_9PEZI</name>
<protein>
    <submittedName>
        <fullName evidence="2">Rhamnogalacturonate lyase C</fullName>
    </submittedName>
</protein>
<dbReference type="InterPro" id="IPR029052">
    <property type="entry name" value="Metallo-depent_PP-like"/>
</dbReference>
<dbReference type="Gene3D" id="3.60.21.10">
    <property type="match status" value="1"/>
</dbReference>
<sequence>MPSAAGTMDYSGSSPPTRRQRRQPVLRRTRFVCVSDTHNTTVKLPKGDVLIHAGDLTNQGSYSEVRGRACLCQRPGAGSFLVAGSASYRSGAMWEAFGQR</sequence>
<dbReference type="EMBL" id="BPPX01000039">
    <property type="protein sequence ID" value="GJC89275.1"/>
    <property type="molecule type" value="Genomic_DNA"/>
</dbReference>
<dbReference type="GO" id="GO:0016829">
    <property type="term" value="F:lyase activity"/>
    <property type="evidence" value="ECO:0007669"/>
    <property type="project" value="UniProtKB-KW"/>
</dbReference>
<dbReference type="PANTHER" id="PTHR12905:SF16">
    <property type="entry name" value="SER_THR PROTEIN PHOSPHATASE FAMILY PROTEIN (AFU_ORTHOLOGUE AFUA_1G06000)"/>
    <property type="match status" value="1"/>
</dbReference>
<dbReference type="Proteomes" id="UP001055172">
    <property type="component" value="Unassembled WGS sequence"/>
</dbReference>
<dbReference type="PANTHER" id="PTHR12905">
    <property type="entry name" value="METALLOPHOSPHOESTERASE"/>
    <property type="match status" value="1"/>
</dbReference>
<keyword evidence="2" id="KW-0456">Lyase</keyword>